<protein>
    <recommendedName>
        <fullName evidence="4">Type 4a pilus biogenesis protein PilO</fullName>
    </recommendedName>
</protein>
<keyword evidence="1" id="KW-0812">Transmembrane</keyword>
<dbReference type="Proteomes" id="UP000230304">
    <property type="component" value="Unassembled WGS sequence"/>
</dbReference>
<feature type="transmembrane region" description="Helical" evidence="1">
    <location>
        <begin position="7"/>
        <end position="30"/>
    </location>
</feature>
<comment type="caution">
    <text evidence="2">The sequence shown here is derived from an EMBL/GenBank/DDBJ whole genome shotgun (WGS) entry which is preliminary data.</text>
</comment>
<gene>
    <name evidence="2" type="ORF">COS26_00925</name>
</gene>
<dbReference type="AlphaFoldDB" id="A0A2M7D8A6"/>
<reference evidence="3" key="1">
    <citation type="submission" date="2017-09" db="EMBL/GenBank/DDBJ databases">
        <title>Depth-based differentiation of microbial function through sediment-hosted aquifers and enrichment of novel symbionts in the deep terrestrial subsurface.</title>
        <authorList>
            <person name="Probst A.J."/>
            <person name="Ladd B."/>
            <person name="Jarett J.K."/>
            <person name="Geller-Mcgrath D.E."/>
            <person name="Sieber C.M.K."/>
            <person name="Emerson J.B."/>
            <person name="Anantharaman K."/>
            <person name="Thomas B.C."/>
            <person name="Malmstrom R."/>
            <person name="Stieglmeier M."/>
            <person name="Klingl A."/>
            <person name="Woyke T."/>
            <person name="Ryan C.M."/>
            <person name="Banfield J.F."/>
        </authorList>
    </citation>
    <scope>NUCLEOTIDE SEQUENCE [LARGE SCALE GENOMIC DNA]</scope>
</reference>
<organism evidence="2 3">
    <name type="scientific">Candidatus Nealsonbacteria bacterium CG02_land_8_20_14_3_00_40_11</name>
    <dbReference type="NCBI Taxonomy" id="1974700"/>
    <lineage>
        <taxon>Bacteria</taxon>
        <taxon>Candidatus Nealsoniibacteriota</taxon>
    </lineage>
</organism>
<name>A0A2M7D8A6_9BACT</name>
<keyword evidence="1" id="KW-0472">Membrane</keyword>
<evidence type="ECO:0000313" key="2">
    <source>
        <dbReference type="EMBL" id="PIV43232.1"/>
    </source>
</evidence>
<evidence type="ECO:0000256" key="1">
    <source>
        <dbReference type="SAM" id="Phobius"/>
    </source>
</evidence>
<dbReference type="Gene3D" id="3.30.70.60">
    <property type="match status" value="1"/>
</dbReference>
<evidence type="ECO:0008006" key="4">
    <source>
        <dbReference type="Google" id="ProtNLM"/>
    </source>
</evidence>
<sequence>MTITRKINLSIFIFVVSAALIAVFIIYPFFNDIKIGSKELISQKENLAILEAQMVNLENFKIIYKNLEEISEKIDGLSVNPEVPVEFIGFLENTAEEYHLKIEISPSSARATEKDLWSYITFQISTSGYFTNFLKFQKRMENSPYLIEIQNLSIGRLTELGEIQASFTIKVFTK</sequence>
<dbReference type="EMBL" id="PEUA01000020">
    <property type="protein sequence ID" value="PIV43232.1"/>
    <property type="molecule type" value="Genomic_DNA"/>
</dbReference>
<evidence type="ECO:0000313" key="3">
    <source>
        <dbReference type="Proteomes" id="UP000230304"/>
    </source>
</evidence>
<keyword evidence="1" id="KW-1133">Transmembrane helix</keyword>
<accession>A0A2M7D8A6</accession>
<dbReference type="InterPro" id="IPR014717">
    <property type="entry name" value="Transl_elong_EF1B/ribsomal_bS6"/>
</dbReference>
<proteinExistence type="predicted"/>